<name>A0A6L5JXR8_RHOTE</name>
<keyword evidence="2" id="KW-0812">Transmembrane</keyword>
<evidence type="ECO:0000259" key="3">
    <source>
        <dbReference type="Pfam" id="PF00248"/>
    </source>
</evidence>
<feature type="transmembrane region" description="Helical" evidence="2">
    <location>
        <begin position="20"/>
        <end position="41"/>
    </location>
</feature>
<dbReference type="SUPFAM" id="SSF51430">
    <property type="entry name" value="NAD(P)-linked oxidoreductase"/>
    <property type="match status" value="1"/>
</dbReference>
<evidence type="ECO:0000313" key="5">
    <source>
        <dbReference type="Proteomes" id="UP000480275"/>
    </source>
</evidence>
<dbReference type="EMBL" id="WIXJ01000002">
    <property type="protein sequence ID" value="MQY50978.1"/>
    <property type="molecule type" value="Genomic_DNA"/>
</dbReference>
<evidence type="ECO:0000313" key="4">
    <source>
        <dbReference type="EMBL" id="MQY50978.1"/>
    </source>
</evidence>
<dbReference type="CDD" id="cd19078">
    <property type="entry name" value="AKR_AKR13C1_2"/>
    <property type="match status" value="1"/>
</dbReference>
<dbReference type="GO" id="GO:0016491">
    <property type="term" value="F:oxidoreductase activity"/>
    <property type="evidence" value="ECO:0007669"/>
    <property type="project" value="UniProtKB-KW"/>
</dbReference>
<dbReference type="GO" id="GO:0005737">
    <property type="term" value="C:cytoplasm"/>
    <property type="evidence" value="ECO:0007669"/>
    <property type="project" value="TreeGrafter"/>
</dbReference>
<evidence type="ECO:0000256" key="1">
    <source>
        <dbReference type="ARBA" id="ARBA00023002"/>
    </source>
</evidence>
<organism evidence="4 5">
    <name type="scientific">Rhodocyclus tenuis</name>
    <name type="common">Rhodospirillum tenue</name>
    <dbReference type="NCBI Taxonomy" id="1066"/>
    <lineage>
        <taxon>Bacteria</taxon>
        <taxon>Pseudomonadati</taxon>
        <taxon>Pseudomonadota</taxon>
        <taxon>Betaproteobacteria</taxon>
        <taxon>Rhodocyclales</taxon>
        <taxon>Rhodocyclaceae</taxon>
        <taxon>Rhodocyclus</taxon>
    </lineage>
</organism>
<gene>
    <name evidence="4" type="ORF">GHK24_04185</name>
</gene>
<dbReference type="Pfam" id="PF00248">
    <property type="entry name" value="Aldo_ket_red"/>
    <property type="match status" value="1"/>
</dbReference>
<protein>
    <submittedName>
        <fullName evidence="4">Aldo/keto reductase</fullName>
    </submittedName>
</protein>
<evidence type="ECO:0000256" key="2">
    <source>
        <dbReference type="SAM" id="Phobius"/>
    </source>
</evidence>
<dbReference type="PANTHER" id="PTHR43625:SF77">
    <property type="entry name" value="ALDO-KETO REDUCTASE"/>
    <property type="match status" value="1"/>
</dbReference>
<sequence>MSEQNNVSGAPIESVGRRQFMAVGLAMAMATMPIASAQAAPSRPQGRMPKRKLGTLEVSAIGLGCMTMNGGQYNPPKDTQEMIALIHQAVERGVTYFDTAEVYGPFVNEELVGQALAPFKGDVVIGTKFGFDIDANGRRTGALNSRPEHIRQVVDDSLKRLNVEAIDLLYQHRVDPKVPIEDVAGTVKDLIARGKVRHFGLSEPGMKTLRRAHAVQPVTAVQNEYSLLWRGPERDELSIFEELGVGLVSWSPLGLGFLTGKLGPNSRFDGPGYTDYRSFNPRFTPENLKANMPLVEMLQSWAKRKEATPAQVALAWLLAQRPWIVPIPGTTNPAHLDEDLGALSVHFTPTELHEFNTAFASITVHGERLRKELLVMSGQEAPTKE</sequence>
<reference evidence="4 5" key="1">
    <citation type="submission" date="2019-10" db="EMBL/GenBank/DDBJ databases">
        <title>Whole-genome sequence of the purple nonsulfur photosynthetic bacterium Rhodocyclus tenuis.</title>
        <authorList>
            <person name="Kyndt J.A."/>
            <person name="Meyer T.E."/>
        </authorList>
    </citation>
    <scope>NUCLEOTIDE SEQUENCE [LARGE SCALE GENOMIC DNA]</scope>
    <source>
        <strain evidence="4 5">DSM 110</strain>
    </source>
</reference>
<dbReference type="PANTHER" id="PTHR43625">
    <property type="entry name" value="AFLATOXIN B1 ALDEHYDE REDUCTASE"/>
    <property type="match status" value="1"/>
</dbReference>
<dbReference type="Gene3D" id="3.20.20.100">
    <property type="entry name" value="NADP-dependent oxidoreductase domain"/>
    <property type="match status" value="1"/>
</dbReference>
<dbReference type="InterPro" id="IPR023210">
    <property type="entry name" value="NADP_OxRdtase_dom"/>
</dbReference>
<keyword evidence="2" id="KW-0472">Membrane</keyword>
<dbReference type="OrthoDB" id="5488419at2"/>
<comment type="caution">
    <text evidence="4">The sequence shown here is derived from an EMBL/GenBank/DDBJ whole genome shotgun (WGS) entry which is preliminary data.</text>
</comment>
<dbReference type="AlphaFoldDB" id="A0A6L5JXR8"/>
<keyword evidence="2" id="KW-1133">Transmembrane helix</keyword>
<dbReference type="InterPro" id="IPR050791">
    <property type="entry name" value="Aldo-Keto_reductase"/>
</dbReference>
<feature type="domain" description="NADP-dependent oxidoreductase" evidence="3">
    <location>
        <begin position="61"/>
        <end position="355"/>
    </location>
</feature>
<dbReference type="InterPro" id="IPR036812">
    <property type="entry name" value="NAD(P)_OxRdtase_dom_sf"/>
</dbReference>
<keyword evidence="1" id="KW-0560">Oxidoreductase</keyword>
<dbReference type="Proteomes" id="UP000480275">
    <property type="component" value="Unassembled WGS sequence"/>
</dbReference>
<dbReference type="PROSITE" id="PS51318">
    <property type="entry name" value="TAT"/>
    <property type="match status" value="1"/>
</dbReference>
<accession>A0A6L5JXR8</accession>
<dbReference type="InterPro" id="IPR006311">
    <property type="entry name" value="TAT_signal"/>
</dbReference>
<proteinExistence type="predicted"/>